<dbReference type="OMA" id="IVEWNAR"/>
<dbReference type="EMBL" id="AGNK02001578">
    <property type="status" value="NOT_ANNOTATED_CDS"/>
    <property type="molecule type" value="Genomic_DNA"/>
</dbReference>
<proteinExistence type="predicted"/>
<name>K3Z785_SETIT</name>
<reference evidence="3" key="1">
    <citation type="journal article" date="2012" name="Nat. Biotechnol.">
        <title>Reference genome sequence of the model plant Setaria.</title>
        <authorList>
            <person name="Bennetzen J.L."/>
            <person name="Schmutz J."/>
            <person name="Wang H."/>
            <person name="Percifield R."/>
            <person name="Hawkins J."/>
            <person name="Pontaroli A.C."/>
            <person name="Estep M."/>
            <person name="Feng L."/>
            <person name="Vaughn J.N."/>
            <person name="Grimwood J."/>
            <person name="Jenkins J."/>
            <person name="Barry K."/>
            <person name="Lindquist E."/>
            <person name="Hellsten U."/>
            <person name="Deshpande S."/>
            <person name="Wang X."/>
            <person name="Wu X."/>
            <person name="Mitros T."/>
            <person name="Triplett J."/>
            <person name="Yang X."/>
            <person name="Ye C.Y."/>
            <person name="Mauro-Herrera M."/>
            <person name="Wang L."/>
            <person name="Li P."/>
            <person name="Sharma M."/>
            <person name="Sharma R."/>
            <person name="Ronald P.C."/>
            <person name="Panaud O."/>
            <person name="Kellogg E.A."/>
            <person name="Brutnell T.P."/>
            <person name="Doust A.N."/>
            <person name="Tuskan G.A."/>
            <person name="Rokhsar D."/>
            <person name="Devos K.M."/>
        </authorList>
    </citation>
    <scope>NUCLEOTIDE SEQUENCE [LARGE SCALE GENOMIC DNA]</scope>
    <source>
        <strain evidence="3">cv. Yugu1</strain>
    </source>
</reference>
<feature type="compositionally biased region" description="Basic and acidic residues" evidence="1">
    <location>
        <begin position="280"/>
        <end position="303"/>
    </location>
</feature>
<dbReference type="EnsemblPlants" id="KQL14503">
    <property type="protein sequence ID" value="KQL14503"/>
    <property type="gene ID" value="SETIT_022405mg"/>
</dbReference>
<dbReference type="HOGENOM" id="CLU_748862_0_0_1"/>
<reference evidence="2" key="2">
    <citation type="submission" date="2018-08" db="UniProtKB">
        <authorList>
            <consortium name="EnsemblPlants"/>
        </authorList>
    </citation>
    <scope>IDENTIFICATION</scope>
    <source>
        <strain evidence="2">Yugu1</strain>
    </source>
</reference>
<feature type="compositionally biased region" description="Basic and acidic residues" evidence="1">
    <location>
        <begin position="248"/>
        <end position="258"/>
    </location>
</feature>
<dbReference type="Proteomes" id="UP000004995">
    <property type="component" value="Unassembled WGS sequence"/>
</dbReference>
<sequence length="370" mass="40376">MAARQHRVENPQTQLEVACFAAPVEEDAIRGRARRGAILELHLDQRPVCLADPAGVAEAPYQDVVARVVWPQLPLAHLGDQPPDAVGVPAQRARAHQNAVVRRLGLAVPVLHVEHQLLGVVVQPGVAEPLHHQGVCDGVRGDAPARHLVHEPLRRGQLPFPARRTHQRVERHHRRPHAAGEHFLEHRAGAREPVPVADSLEDDVVGHGVGPDAELRGLREHVPRGVDAAVADEGVEEGVERGVGVRAEGRDGAEDQGRGVRAGRGAEVVDEGGEGGGMQRDAEGPKRGEEREDEREEARAREAVEHACGERVVVEVARRGEERGRGGDWGREGLEMDEERVRFRRGLRLVEKLLRAVATALCRGGGRHRK</sequence>
<dbReference type="AlphaFoldDB" id="K3Z785"/>
<dbReference type="Gramene" id="KQL14503">
    <property type="protein sequence ID" value="KQL14503"/>
    <property type="gene ID" value="SETIT_022405mg"/>
</dbReference>
<evidence type="ECO:0000313" key="3">
    <source>
        <dbReference type="Proteomes" id="UP000004995"/>
    </source>
</evidence>
<accession>K3Z785</accession>
<dbReference type="InParanoid" id="K3Z785"/>
<keyword evidence="3" id="KW-1185">Reference proteome</keyword>
<organism evidence="2 3">
    <name type="scientific">Setaria italica</name>
    <name type="common">Foxtail millet</name>
    <name type="synonym">Panicum italicum</name>
    <dbReference type="NCBI Taxonomy" id="4555"/>
    <lineage>
        <taxon>Eukaryota</taxon>
        <taxon>Viridiplantae</taxon>
        <taxon>Streptophyta</taxon>
        <taxon>Embryophyta</taxon>
        <taxon>Tracheophyta</taxon>
        <taxon>Spermatophyta</taxon>
        <taxon>Magnoliopsida</taxon>
        <taxon>Liliopsida</taxon>
        <taxon>Poales</taxon>
        <taxon>Poaceae</taxon>
        <taxon>PACMAD clade</taxon>
        <taxon>Panicoideae</taxon>
        <taxon>Panicodae</taxon>
        <taxon>Paniceae</taxon>
        <taxon>Cenchrinae</taxon>
        <taxon>Setaria</taxon>
    </lineage>
</organism>
<evidence type="ECO:0000256" key="1">
    <source>
        <dbReference type="SAM" id="MobiDB-lite"/>
    </source>
</evidence>
<evidence type="ECO:0000313" key="2">
    <source>
        <dbReference type="EnsemblPlants" id="KQL14503"/>
    </source>
</evidence>
<protein>
    <submittedName>
        <fullName evidence="2">Uncharacterized protein</fullName>
    </submittedName>
</protein>
<feature type="region of interest" description="Disordered" evidence="1">
    <location>
        <begin position="248"/>
        <end position="303"/>
    </location>
</feature>